<dbReference type="OrthoDB" id="1908565at2759"/>
<gene>
    <name evidence="1" type="ORF">HPP92_026029</name>
</gene>
<dbReference type="EMBL" id="JADCNM010000048">
    <property type="protein sequence ID" value="KAG0451771.1"/>
    <property type="molecule type" value="Genomic_DNA"/>
</dbReference>
<evidence type="ECO:0000313" key="2">
    <source>
        <dbReference type="Proteomes" id="UP000639772"/>
    </source>
</evidence>
<protein>
    <submittedName>
        <fullName evidence="1">Uncharacterized protein</fullName>
    </submittedName>
</protein>
<organism evidence="1 2">
    <name type="scientific">Vanilla planifolia</name>
    <name type="common">Vanilla</name>
    <dbReference type="NCBI Taxonomy" id="51239"/>
    <lineage>
        <taxon>Eukaryota</taxon>
        <taxon>Viridiplantae</taxon>
        <taxon>Streptophyta</taxon>
        <taxon>Embryophyta</taxon>
        <taxon>Tracheophyta</taxon>
        <taxon>Spermatophyta</taxon>
        <taxon>Magnoliopsida</taxon>
        <taxon>Liliopsida</taxon>
        <taxon>Asparagales</taxon>
        <taxon>Orchidaceae</taxon>
        <taxon>Vanilloideae</taxon>
        <taxon>Vanilleae</taxon>
        <taxon>Vanilla</taxon>
    </lineage>
</organism>
<sequence length="69" mass="7553">MDLGGGRGSGEGLLRKYDGNWEMRVPCGADAVVGLWWKGQPVSFCSLWRLEHRSTTSFPAANTAAARRN</sequence>
<proteinExistence type="predicted"/>
<accession>A0A835PGK5</accession>
<evidence type="ECO:0000313" key="1">
    <source>
        <dbReference type="EMBL" id="KAG0451771.1"/>
    </source>
</evidence>
<reference evidence="1 2" key="1">
    <citation type="journal article" date="2020" name="Nat. Food">
        <title>A phased Vanilla planifolia genome enables genetic improvement of flavour and production.</title>
        <authorList>
            <person name="Hasing T."/>
            <person name="Tang H."/>
            <person name="Brym M."/>
            <person name="Khazi F."/>
            <person name="Huang T."/>
            <person name="Chambers A.H."/>
        </authorList>
    </citation>
    <scope>NUCLEOTIDE SEQUENCE [LARGE SCALE GENOMIC DNA]</scope>
    <source>
        <tissue evidence="1">Leaf</tissue>
    </source>
</reference>
<dbReference type="Proteomes" id="UP000639772">
    <property type="component" value="Unassembled WGS sequence"/>
</dbReference>
<dbReference type="AlphaFoldDB" id="A0A835PGK5"/>
<name>A0A835PGK5_VANPL</name>
<comment type="caution">
    <text evidence="1">The sequence shown here is derived from an EMBL/GenBank/DDBJ whole genome shotgun (WGS) entry which is preliminary data.</text>
</comment>